<gene>
    <name evidence="1" type="ORF">K3G22_19000</name>
</gene>
<dbReference type="RefSeq" id="WP_128090216.1">
    <property type="nucleotide sequence ID" value="NZ_CP028435.1"/>
</dbReference>
<proteinExistence type="predicted"/>
<dbReference type="EMBL" id="CP080635">
    <property type="protein sequence ID" value="QYX72775.1"/>
    <property type="molecule type" value="Genomic_DNA"/>
</dbReference>
<reference evidence="1 2" key="1">
    <citation type="submission" date="2021-08" db="EMBL/GenBank/DDBJ databases">
        <title>Shewanella putrefaciens YZ-J, complete genome.</title>
        <authorList>
            <person name="Yi Z."/>
        </authorList>
    </citation>
    <scope>NUCLEOTIDE SEQUENCE [LARGE SCALE GENOMIC DNA]</scope>
    <source>
        <strain evidence="1 2">YZ-J</strain>
    </source>
</reference>
<evidence type="ECO:0000313" key="2">
    <source>
        <dbReference type="Proteomes" id="UP000827084"/>
    </source>
</evidence>
<dbReference type="GeneID" id="67445393"/>
<organism evidence="1 2">
    <name type="scientific">Shewanella putrefaciens</name>
    <name type="common">Pseudomonas putrefaciens</name>
    <dbReference type="NCBI Taxonomy" id="24"/>
    <lineage>
        <taxon>Bacteria</taxon>
        <taxon>Pseudomonadati</taxon>
        <taxon>Pseudomonadota</taxon>
        <taxon>Gammaproteobacteria</taxon>
        <taxon>Alteromonadales</taxon>
        <taxon>Shewanellaceae</taxon>
        <taxon>Shewanella</taxon>
    </lineage>
</organism>
<evidence type="ECO:0000313" key="1">
    <source>
        <dbReference type="EMBL" id="QYX72775.1"/>
    </source>
</evidence>
<keyword evidence="2" id="KW-1185">Reference proteome</keyword>
<sequence>MATPTVIFSHILCTLGVLCLNQTVLANESLIQTESISSQQQPNQDAAPLALTLDLGWDSKYISQGRDNLKHGGIYWANASIQYNNLTTYALVGRGDSQTYTEWNIGFEYTLNVVEQLEANLGYQRIEGFSDNLCQDNELFGELAYTATPWLIPSVSYVYSTEAEGSFVEVSLHSYWNITDQFTLTPYITQGFDFKYRTEKHNGRNHLQLGLEASYQITSEINLSGHISHSIAQNDIEQEMAENGDTGSQDQTYAGIHVTMTF</sequence>
<dbReference type="Proteomes" id="UP000827084">
    <property type="component" value="Chromosome"/>
</dbReference>
<name>A0ABX8XBH0_SHEPU</name>
<accession>A0ABX8XBH0</accession>
<protein>
    <submittedName>
        <fullName evidence="1">Uncharacterized protein</fullName>
    </submittedName>
</protein>